<evidence type="ECO:0000313" key="2">
    <source>
        <dbReference type="Proteomes" id="UP000238565"/>
    </source>
</evidence>
<comment type="caution">
    <text evidence="1">The sequence shown here is derived from an EMBL/GenBank/DDBJ whole genome shotgun (WGS) entry which is preliminary data.</text>
</comment>
<name>A0A2S7I224_9FLAO</name>
<protein>
    <submittedName>
        <fullName evidence="1">Uncharacterized protein</fullName>
    </submittedName>
</protein>
<sequence>MKLIINTTTLSGTGVTQVAFSFIQECKSHLHNTYHIFFSPTLSKEIDKTSFPSNFYFYDFKGHPLYGLKGFFIRKKLKNLFQNVQISLKTYISQKSIGK</sequence>
<dbReference type="AlphaFoldDB" id="A0A2S7I224"/>
<proteinExistence type="predicted"/>
<dbReference type="Proteomes" id="UP000238565">
    <property type="component" value="Unassembled WGS sequence"/>
</dbReference>
<evidence type="ECO:0000313" key="1">
    <source>
        <dbReference type="EMBL" id="PPZ90545.1"/>
    </source>
</evidence>
<dbReference type="RefSeq" id="WP_104794454.1">
    <property type="nucleotide sequence ID" value="NZ_PTPZ01000010.1"/>
</dbReference>
<gene>
    <name evidence="1" type="ORF">C3729_12475</name>
</gene>
<reference evidence="1 2" key="1">
    <citation type="submission" date="2018-02" db="EMBL/GenBank/DDBJ databases">
        <title>Draft genome sequence of bacterial isolates from marine environment.</title>
        <authorList>
            <person name="Singh S.K."/>
            <person name="Hill R."/>
            <person name="Major S."/>
            <person name="Cai H."/>
            <person name="Li Y."/>
        </authorList>
    </citation>
    <scope>NUCLEOTIDE SEQUENCE [LARGE SCALE GENOMIC DNA]</scope>
    <source>
        <strain evidence="1 2">IMET F</strain>
    </source>
</reference>
<accession>A0A2S7I224</accession>
<dbReference type="EMBL" id="PTPZ01000010">
    <property type="protein sequence ID" value="PPZ90545.1"/>
    <property type="molecule type" value="Genomic_DNA"/>
</dbReference>
<organism evidence="1 2">
    <name type="scientific">Cloacibacterium normanense</name>
    <dbReference type="NCBI Taxonomy" id="237258"/>
    <lineage>
        <taxon>Bacteria</taxon>
        <taxon>Pseudomonadati</taxon>
        <taxon>Bacteroidota</taxon>
        <taxon>Flavobacteriia</taxon>
        <taxon>Flavobacteriales</taxon>
        <taxon>Weeksellaceae</taxon>
    </lineage>
</organism>